<dbReference type="CDD" id="cd15831">
    <property type="entry name" value="BTAD"/>
    <property type="match status" value="1"/>
</dbReference>
<dbReference type="SMART" id="SM00862">
    <property type="entry name" value="Trans_reg_C"/>
    <property type="match status" value="1"/>
</dbReference>
<dbReference type="PANTHER" id="PTHR35807">
    <property type="entry name" value="TRANSCRIPTIONAL REGULATOR REDD-RELATED"/>
    <property type="match status" value="1"/>
</dbReference>
<dbReference type="PATRIC" id="fig|1214101.3.peg.157"/>
<evidence type="ECO:0000256" key="6">
    <source>
        <dbReference type="PROSITE-ProRule" id="PRU01091"/>
    </source>
</evidence>
<dbReference type="HOGENOM" id="CLU_006850_5_0_11"/>
<dbReference type="InterPro" id="IPR016032">
    <property type="entry name" value="Sig_transdc_resp-reg_C-effctor"/>
</dbReference>
<dbReference type="InterPro" id="IPR001867">
    <property type="entry name" value="OmpR/PhoB-type_DNA-bd"/>
</dbReference>
<dbReference type="GO" id="GO:0000160">
    <property type="term" value="P:phosphorelay signal transduction system"/>
    <property type="evidence" value="ECO:0007669"/>
    <property type="project" value="UniProtKB-KW"/>
</dbReference>
<evidence type="ECO:0000259" key="8">
    <source>
        <dbReference type="PROSITE" id="PS51755"/>
    </source>
</evidence>
<dbReference type="PANTHER" id="PTHR35807:SF1">
    <property type="entry name" value="TRANSCRIPTIONAL REGULATOR REDD"/>
    <property type="match status" value="1"/>
</dbReference>
<dbReference type="PROSITE" id="PS51755">
    <property type="entry name" value="OMPR_PHOB"/>
    <property type="match status" value="1"/>
</dbReference>
<keyword evidence="4 6" id="KW-0238">DNA-binding</keyword>
<keyword evidence="2" id="KW-0902">Two-component regulatory system</keyword>
<feature type="domain" description="OmpR/PhoB-type" evidence="8">
    <location>
        <begin position="1"/>
        <end position="95"/>
    </location>
</feature>
<dbReference type="InterPro" id="IPR041664">
    <property type="entry name" value="AAA_16"/>
</dbReference>
<dbReference type="Gene3D" id="1.10.10.10">
    <property type="entry name" value="Winged helix-like DNA-binding domain superfamily/Winged helix DNA-binding domain"/>
    <property type="match status" value="1"/>
</dbReference>
<evidence type="ECO:0000256" key="2">
    <source>
        <dbReference type="ARBA" id="ARBA00023012"/>
    </source>
</evidence>
<proteinExistence type="inferred from homology"/>
<evidence type="ECO:0000256" key="7">
    <source>
        <dbReference type="SAM" id="MobiDB-lite"/>
    </source>
</evidence>
<dbReference type="InterPro" id="IPR027417">
    <property type="entry name" value="P-loop_NTPase"/>
</dbReference>
<dbReference type="eggNOG" id="COG3629">
    <property type="taxonomic scope" value="Bacteria"/>
</dbReference>
<keyword evidence="10" id="KW-1185">Reference proteome</keyword>
<gene>
    <name evidence="9" type="ORF">BN159_0160</name>
</gene>
<dbReference type="Pfam" id="PF13191">
    <property type="entry name" value="AAA_16"/>
    <property type="match status" value="1"/>
</dbReference>
<evidence type="ECO:0000256" key="4">
    <source>
        <dbReference type="ARBA" id="ARBA00023125"/>
    </source>
</evidence>
<dbReference type="EMBL" id="HE971709">
    <property type="protein sequence ID" value="CCK24539.1"/>
    <property type="molecule type" value="Genomic_DNA"/>
</dbReference>
<keyword evidence="3" id="KW-0805">Transcription regulation</keyword>
<dbReference type="KEGG" id="sdv:BN159_0160"/>
<comment type="similarity">
    <text evidence="1">Belongs to the AfsR/DnrI/RedD regulatory family.</text>
</comment>
<evidence type="ECO:0000256" key="5">
    <source>
        <dbReference type="ARBA" id="ARBA00023163"/>
    </source>
</evidence>
<feature type="region of interest" description="Disordered" evidence="7">
    <location>
        <begin position="255"/>
        <end position="279"/>
    </location>
</feature>
<accession>K4QVY4</accession>
<dbReference type="GO" id="GO:0003677">
    <property type="term" value="F:DNA binding"/>
    <property type="evidence" value="ECO:0007669"/>
    <property type="project" value="UniProtKB-UniRule"/>
</dbReference>
<dbReference type="GO" id="GO:0006355">
    <property type="term" value="P:regulation of DNA-templated transcription"/>
    <property type="evidence" value="ECO:0007669"/>
    <property type="project" value="InterPro"/>
</dbReference>
<dbReference type="Pfam" id="PF00486">
    <property type="entry name" value="Trans_reg_C"/>
    <property type="match status" value="1"/>
</dbReference>
<dbReference type="AlphaFoldDB" id="K4QVY4"/>
<organism evidence="9 10">
    <name type="scientific">Streptomyces davaonensis (strain DSM 101723 / JCM 4913 / KCC S-0913 / 768)</name>
    <dbReference type="NCBI Taxonomy" id="1214101"/>
    <lineage>
        <taxon>Bacteria</taxon>
        <taxon>Bacillati</taxon>
        <taxon>Actinomycetota</taxon>
        <taxon>Actinomycetes</taxon>
        <taxon>Kitasatosporales</taxon>
        <taxon>Streptomycetaceae</taxon>
        <taxon>Streptomyces</taxon>
    </lineage>
</organism>
<evidence type="ECO:0000313" key="10">
    <source>
        <dbReference type="Proteomes" id="UP000008043"/>
    </source>
</evidence>
<protein>
    <submittedName>
        <fullName evidence="9">LuxR family transcriptional regulator</fullName>
    </submittedName>
</protein>
<dbReference type="Gene3D" id="1.25.40.10">
    <property type="entry name" value="Tetratricopeptide repeat domain"/>
    <property type="match status" value="1"/>
</dbReference>
<feature type="DNA-binding region" description="OmpR/PhoB-type" evidence="6">
    <location>
        <begin position="1"/>
        <end position="95"/>
    </location>
</feature>
<dbReference type="Pfam" id="PF03704">
    <property type="entry name" value="BTAD"/>
    <property type="match status" value="1"/>
</dbReference>
<name>K4QVY4_STRDJ</name>
<dbReference type="InterPro" id="IPR011990">
    <property type="entry name" value="TPR-like_helical_dom_sf"/>
</dbReference>
<dbReference type="eggNOG" id="COG3899">
    <property type="taxonomic scope" value="Bacteria"/>
</dbReference>
<dbReference type="OrthoDB" id="134712at2"/>
<dbReference type="SMART" id="SM01043">
    <property type="entry name" value="BTAD"/>
    <property type="match status" value="1"/>
</dbReference>
<dbReference type="InterPro" id="IPR005158">
    <property type="entry name" value="BTAD"/>
</dbReference>
<dbReference type="InterPro" id="IPR036388">
    <property type="entry name" value="WH-like_DNA-bd_sf"/>
</dbReference>
<evidence type="ECO:0000256" key="1">
    <source>
        <dbReference type="ARBA" id="ARBA00005820"/>
    </source>
</evidence>
<dbReference type="InterPro" id="IPR051677">
    <property type="entry name" value="AfsR-DnrI-RedD_regulator"/>
</dbReference>
<dbReference type="SUPFAM" id="SSF48452">
    <property type="entry name" value="TPR-like"/>
    <property type="match status" value="1"/>
</dbReference>
<dbReference type="Proteomes" id="UP000008043">
    <property type="component" value="Chromosome"/>
</dbReference>
<evidence type="ECO:0000256" key="3">
    <source>
        <dbReference type="ARBA" id="ARBA00023015"/>
    </source>
</evidence>
<reference evidence="9 10" key="1">
    <citation type="journal article" date="2012" name="J. Bacteriol.">
        <title>Genome sequence of the bacterium Streptomyces davawensis JCM 4913 and heterologous production of the unique antibiotic roseoflavin.</title>
        <authorList>
            <person name="Jankowitsch F."/>
            <person name="Schwarz J."/>
            <person name="Ruckert C."/>
            <person name="Gust B."/>
            <person name="Szczepanowski R."/>
            <person name="Blom J."/>
            <person name="Pelzer S."/>
            <person name="Kalinowski J."/>
            <person name="Mack M."/>
        </authorList>
    </citation>
    <scope>NUCLEOTIDE SEQUENCE [LARGE SCALE GENOMIC DNA]</scope>
    <source>
        <strain evidence="10">DSM 101723 / JCM 4913 / KCC S-0913 / 768</strain>
    </source>
</reference>
<dbReference type="STRING" id="1214101.BN159_0160"/>
<keyword evidence="5" id="KW-0804">Transcription</keyword>
<dbReference type="SUPFAM" id="SSF52540">
    <property type="entry name" value="P-loop containing nucleoside triphosphate hydrolases"/>
    <property type="match status" value="1"/>
</dbReference>
<sequence length="1130" mass="121296">MRVLGSLSVEFDGRPVGLGTPRQRAVLSMLITSRGSVVPVDRIVDGLWPQVPPAKVMASLHAYVSNLRRSLEPDRPPRTPATVLVTAPPGYRLRLAPDAVDAWRFESWVTRARDAEPEEARALLAEALRCWRGPAFAEHADTDWARPEVARLTELRAEACELAVAADLRTGRASRAASEAEVLVRENPLREEGWRLLALAQWACDRQAHALSTLRRAARTLREELGCEPGPALADLEHAVLARRLEVLSAEVRDPERAASGEGRVGGTLSAPDEAPGSHLPAVGTYGPHDLFVGRSAELLCADAAAAAARDGGATLVVTGEPGAGKSALIARLADRLRAGGWRVLVGRCPEYEGAPSAWAWVELLGELARDTPPARPEELAALLRETGNEAASTIDEAATGRFRMHRAFTEWMRAAATAAPLAVVVEDLHRADSETLALVEAAAAVTGTPLLTVVTYRPAEVGGHLVKTLAQLAPGAPHRIALDGLPPRDVGAVVEAVCGEGVDPATVRALAERTGGNPFYVLESARLLASEGALVAVSEVPQGVRDVLRRRLALLSDNARSALHLTAVLGMEAEVSVLCEAAAMHEDDVLEGLDAALAAHLLGEVGPGRVRFEHALVRDTVYTDLSGVRRSRLHARIAEVLRRRRPDDLAALAHHFARSGDTADVPLAVDYAVRAAEAAERRYAHEVAVQLIGQAIDAYSAAAAPGTIEAEPERAVGLLVRLLGAQVRAGSTDAARRTRQRAVELAERAGRGDLMATVYGAWTEPSPWQSRLAVADDPAVLKRMEELAWDPDLDDATRAGVLHALVDAVAAQDPPRAAEAARTQLLLARAGGDPRLLAAALMGSAKLVPHELRGDERTPLVVELRELARTHDLPAYRWICEHLDALTAVGRNNPTEVRRHTAEGLTIAGRYGMVWAQGLNTATTAMLAAVQGRFEEAEAQYAEAHVLLERVGAHQAQGMRTLGVTTIRLAQKRVAEIEPIVRAIYDSVGAPVGVLLALILALLGRHDDARAVRLPEKPVTDHLYSIELDFRSRLAVLLGDREAASMLVGHLLPLREQLAAAAAVYATRPLAHALADLYRLLGEDRQAADHYALAERTARTWDSPHLAEAARRAVAALDAERSRRPVIVR</sequence>
<evidence type="ECO:0000313" key="9">
    <source>
        <dbReference type="EMBL" id="CCK24539.1"/>
    </source>
</evidence>
<dbReference type="SUPFAM" id="SSF46894">
    <property type="entry name" value="C-terminal effector domain of the bipartite response regulators"/>
    <property type="match status" value="1"/>
</dbReference>